<dbReference type="InterPro" id="IPR011042">
    <property type="entry name" value="6-blade_b-propeller_TolB-like"/>
</dbReference>
<evidence type="ECO:0000256" key="6">
    <source>
        <dbReference type="PIRSR" id="PIRSR602640-2"/>
    </source>
</evidence>
<evidence type="ECO:0000256" key="7">
    <source>
        <dbReference type="PIRSR" id="PIRSR602640-4"/>
    </source>
</evidence>
<keyword evidence="2" id="KW-0378">Hydrolase</keyword>
<comment type="caution">
    <text evidence="9">The sequence shown here is derived from an EMBL/GenBank/DDBJ whole genome shotgun (WGS) entry which is preliminary data.</text>
</comment>
<evidence type="ECO:0000256" key="5">
    <source>
        <dbReference type="PIRSR" id="PIRSR602640-1"/>
    </source>
</evidence>
<protein>
    <submittedName>
        <fullName evidence="9">Six-bladed beta-propeller, TolB-like protein</fullName>
    </submittedName>
</protein>
<feature type="glycosylation site" description="N-linked (GlcNAc...) asparagine" evidence="7">
    <location>
        <position position="285"/>
    </location>
</feature>
<evidence type="ECO:0000313" key="10">
    <source>
        <dbReference type="Proteomes" id="UP000076580"/>
    </source>
</evidence>
<dbReference type="RefSeq" id="XP_040656981.1">
    <property type="nucleotide sequence ID" value="XM_040801948.1"/>
</dbReference>
<reference evidence="9 10" key="1">
    <citation type="journal article" date="2016" name="Sci. Rep.">
        <title>Insights into Adaptations to a Near-Obligate Nematode Endoparasitic Lifestyle from the Finished Genome of Drechmeria coniospora.</title>
        <authorList>
            <person name="Zhang L."/>
            <person name="Zhou Z."/>
            <person name="Guo Q."/>
            <person name="Fokkens L."/>
            <person name="Miskei M."/>
            <person name="Pocsi I."/>
            <person name="Zhang W."/>
            <person name="Chen M."/>
            <person name="Wang L."/>
            <person name="Sun Y."/>
            <person name="Donzelli B.G."/>
            <person name="Gibson D.M."/>
            <person name="Nelson D.R."/>
            <person name="Luo J.G."/>
            <person name="Rep M."/>
            <person name="Liu H."/>
            <person name="Yang S."/>
            <person name="Wang J."/>
            <person name="Krasnoff S.B."/>
            <person name="Xu Y."/>
            <person name="Molnar I."/>
            <person name="Lin M."/>
        </authorList>
    </citation>
    <scope>NUCLEOTIDE SEQUENCE [LARGE SCALE GENOMIC DNA]</scope>
    <source>
        <strain evidence="9 10">ARSEF 6962</strain>
    </source>
</reference>
<dbReference type="GeneID" id="63717284"/>
<keyword evidence="6" id="KW-0479">Metal-binding</keyword>
<evidence type="ECO:0000256" key="8">
    <source>
        <dbReference type="SAM" id="SignalP"/>
    </source>
</evidence>
<keyword evidence="8" id="KW-0732">Signal</keyword>
<proteinExistence type="inferred from homology"/>
<feature type="binding site" evidence="6">
    <location>
        <position position="128"/>
    </location>
    <ligand>
        <name>Ca(2+)</name>
        <dbReference type="ChEBI" id="CHEBI:29108"/>
        <label>1</label>
        <note>catalytic</note>
    </ligand>
</feature>
<feature type="binding site" evidence="6">
    <location>
        <position position="284"/>
    </location>
    <ligand>
        <name>Ca(2+)</name>
        <dbReference type="ChEBI" id="CHEBI:29108"/>
        <label>1</label>
        <note>catalytic</note>
    </ligand>
</feature>
<dbReference type="GO" id="GO:0004064">
    <property type="term" value="F:arylesterase activity"/>
    <property type="evidence" value="ECO:0007669"/>
    <property type="project" value="InterPro"/>
</dbReference>
<dbReference type="PANTHER" id="PTHR11799:SF30">
    <property type="entry name" value="SERUM PARAOXONASE_ARYLESTERASE 2"/>
    <property type="match status" value="1"/>
</dbReference>
<feature type="signal peptide" evidence="8">
    <location>
        <begin position="1"/>
        <end position="21"/>
    </location>
</feature>
<comment type="PTM">
    <text evidence="7">Glycosylated.</text>
</comment>
<evidence type="ECO:0000313" key="9">
    <source>
        <dbReference type="EMBL" id="KYK57629.1"/>
    </source>
</evidence>
<dbReference type="InterPro" id="IPR051288">
    <property type="entry name" value="Serum_paraoxonase/arylesterase"/>
</dbReference>
<dbReference type="Gene3D" id="2.120.10.30">
    <property type="entry name" value="TolB, C-terminal domain"/>
    <property type="match status" value="1"/>
</dbReference>
<dbReference type="PANTHER" id="PTHR11799">
    <property type="entry name" value="PARAOXONASE"/>
    <property type="match status" value="1"/>
</dbReference>
<feature type="binding site" evidence="6">
    <location>
        <position position="240"/>
    </location>
    <ligand>
        <name>Ca(2+)</name>
        <dbReference type="ChEBI" id="CHEBI:29108"/>
        <label>1</label>
        <note>catalytic</note>
    </ligand>
</feature>
<dbReference type="EMBL" id="LAYC01000002">
    <property type="protein sequence ID" value="KYK57629.1"/>
    <property type="molecule type" value="Genomic_DNA"/>
</dbReference>
<comment type="similarity">
    <text evidence="1">Belongs to the paraoxonase family.</text>
</comment>
<feature type="binding site" evidence="6">
    <location>
        <position position="178"/>
    </location>
    <ligand>
        <name>Ca(2+)</name>
        <dbReference type="ChEBI" id="CHEBI:29108"/>
        <label>1</label>
        <note>catalytic</note>
    </ligand>
</feature>
<dbReference type="Proteomes" id="UP000076580">
    <property type="component" value="Chromosome 02"/>
</dbReference>
<keyword evidence="3" id="KW-1015">Disulfide bond</keyword>
<keyword evidence="10" id="KW-1185">Reference proteome</keyword>
<feature type="active site" description="Proton acceptor" evidence="5">
    <location>
        <position position="126"/>
    </location>
</feature>
<keyword evidence="6" id="KW-0106">Calcium</keyword>
<feature type="binding site" evidence="6">
    <location>
        <position position="59"/>
    </location>
    <ligand>
        <name>Ca(2+)</name>
        <dbReference type="ChEBI" id="CHEBI:29108"/>
        <label>1</label>
        <note>catalytic</note>
    </ligand>
</feature>
<dbReference type="AlphaFoldDB" id="A0A151GKL0"/>
<organism evidence="9 10">
    <name type="scientific">Drechmeria coniospora</name>
    <name type="common">Nematophagous fungus</name>
    <name type="synonym">Meria coniospora</name>
    <dbReference type="NCBI Taxonomy" id="98403"/>
    <lineage>
        <taxon>Eukaryota</taxon>
        <taxon>Fungi</taxon>
        <taxon>Dikarya</taxon>
        <taxon>Ascomycota</taxon>
        <taxon>Pezizomycotina</taxon>
        <taxon>Sordariomycetes</taxon>
        <taxon>Hypocreomycetidae</taxon>
        <taxon>Hypocreales</taxon>
        <taxon>Ophiocordycipitaceae</taxon>
        <taxon>Drechmeria</taxon>
    </lineage>
</organism>
<dbReference type="SUPFAM" id="SSF63829">
    <property type="entry name" value="Calcium-dependent phosphotriesterase"/>
    <property type="match status" value="1"/>
</dbReference>
<dbReference type="InterPro" id="IPR002640">
    <property type="entry name" value="Arylesterase"/>
</dbReference>
<feature type="chain" id="PRO_5007580675" evidence="8">
    <location>
        <begin position="22"/>
        <end position="388"/>
    </location>
</feature>
<name>A0A151GKL0_DRECN</name>
<comment type="cofactor">
    <cofactor evidence="6">
        <name>Ca(2+)</name>
        <dbReference type="ChEBI" id="CHEBI:29108"/>
    </cofactor>
    <text evidence="6">Binds 2 calcium ions per subunit.</text>
</comment>
<gene>
    <name evidence="9" type="ORF">DCS_04641</name>
</gene>
<evidence type="ECO:0000256" key="4">
    <source>
        <dbReference type="ARBA" id="ARBA00023180"/>
    </source>
</evidence>
<dbReference type="InParanoid" id="A0A151GKL0"/>
<evidence type="ECO:0000256" key="2">
    <source>
        <dbReference type="ARBA" id="ARBA00022801"/>
    </source>
</evidence>
<dbReference type="Pfam" id="PF01731">
    <property type="entry name" value="Arylesterase"/>
    <property type="match status" value="1"/>
</dbReference>
<dbReference type="GO" id="GO:0046872">
    <property type="term" value="F:metal ion binding"/>
    <property type="evidence" value="ECO:0007669"/>
    <property type="project" value="UniProtKB-KW"/>
</dbReference>
<keyword evidence="4 7" id="KW-0325">Glycoprotein</keyword>
<accession>A0A151GKL0</accession>
<sequence>MGLSSAFLLLALAALTPFLYERSQVLVMFYNNAPERLVKINTFKSHSVKFADRIRSCEDVLLLEDEGIAVLACDPGRERWNTVMGVFAPGPVAAAGLYVYDYKVAADEDALRSIELVNFTTAADFHTLGMAYDKTTSTLYVSNHAKAGPRIETFKLSIGELTATHTRTIQHTLINGPNAIALINSDEFYVSNDHYFTATWSKALSKVETYLALPLGTVVHVKTHGGETRASVVARLPFANGIEILNSTTVAVASTSGSVVNLYDARRDGSLTYRSRIRVPFLPDNMSLSGGKLLIAGHPHPPALTKFTETRRICNDPDALEEASSEMKEYCAVGNAPSAVAEWSESTGLRMLYLDTLYPTSATAVRDVNRGVGIVSGLYAKGVLVWRN</sequence>
<feature type="binding site" evidence="6">
    <location>
        <position position="285"/>
    </location>
    <ligand>
        <name>Ca(2+)</name>
        <dbReference type="ChEBI" id="CHEBI:29108"/>
        <label>1</label>
        <note>catalytic</note>
    </ligand>
</feature>
<evidence type="ECO:0000256" key="1">
    <source>
        <dbReference type="ARBA" id="ARBA00008595"/>
    </source>
</evidence>
<evidence type="ECO:0000256" key="3">
    <source>
        <dbReference type="ARBA" id="ARBA00023157"/>
    </source>
</evidence>